<proteinExistence type="inferred from homology"/>
<reference evidence="8" key="1">
    <citation type="submission" date="2019-07" db="EMBL/GenBank/DDBJ databases">
        <title>Diverse anelloviruses in bone marrow specimens from hematologic patients.</title>
        <authorList>
            <person name="Wang X."/>
            <person name="Zhang W."/>
        </authorList>
    </citation>
    <scope>NUCLEOTIDE SEQUENCE</scope>
    <source>
        <strain evidence="8">Chzj0541</strain>
    </source>
</reference>
<comment type="subcellular location">
    <subcellularLocation>
        <location evidence="1 6">Virion</location>
    </subcellularLocation>
</comment>
<evidence type="ECO:0000256" key="7">
    <source>
        <dbReference type="SAM" id="MobiDB-lite"/>
    </source>
</evidence>
<evidence type="ECO:0000256" key="5">
    <source>
        <dbReference type="ARBA" id="ARBA00022844"/>
    </source>
</evidence>
<name>A0A6M4DUI2_9VIRU</name>
<evidence type="ECO:0000256" key="2">
    <source>
        <dbReference type="ARBA" id="ARBA00006131"/>
    </source>
</evidence>
<sequence>MPYYRRRRWQRRRRNWHWPRRARYFVRRRRRWRKRPTVRRKLKKLTIQQWQPKTIRKCCIQGLHCLFLVTEDTISRNYRMYEHSYTGEYYPGGGGFSVTKYSLDGLYEQHQLDRNWWTNSNTNLPLVRYTGCKIKFYQSWSVDYICNYSLTWPMVATQLLYQSCQPSFMMMNKNSIMIPSKLTKPIKKGYKTIRFKPPHEMLNRWYFAKDLSKVGLLMLTAASASFDHYYQATDSLSNNCTFESLNPYFYMRHDFILFPVTGYVLQSTATIETRLFTTQAVVTETNISTMTPTTAGLTYMGNSKIDTEGNKVTTQNKANYFDNKQNWGNPFNHTVLQVHQHLLISRESLDSLKKIFSENSTFSTKFQIPANSTHESIRYAPDRDTGIGNKVYLLSVSRDTGTWEPPHDEQLIVEGFPLWSSLYGFVSWQVKLAHITNIYKSYVLVIVSNFLKPQLPYYIPLDDEFIEGKSPYIPDTITQQQLHEHQQNWYPSLQYQLRAIEKIVKTGPGIPKLGGRKSEEAKIFYKFYFKFGGCPPKMDTVNDPTKQETYPVPGYQPSTYSLQNPTMPQEYYLYQFDETDGILTKRAAKRITAHQKTEKTLFSTTGKMDAQAQETTTDSEEEEDPTLLKIKLRQLRRQRQHLEQQIEQIMTQP</sequence>
<feature type="region of interest" description="Disordered" evidence="7">
    <location>
        <begin position="602"/>
        <end position="625"/>
    </location>
</feature>
<keyword evidence="4 6" id="KW-0167">Capsid protein</keyword>
<dbReference type="Pfam" id="PF02956">
    <property type="entry name" value="TT_ORF1"/>
    <property type="match status" value="1"/>
</dbReference>
<dbReference type="EMBL" id="MN165102">
    <property type="protein sequence ID" value="QJQ71589.1"/>
    <property type="molecule type" value="Genomic_DNA"/>
</dbReference>
<evidence type="ECO:0000256" key="6">
    <source>
        <dbReference type="RuleBase" id="RU361230"/>
    </source>
</evidence>
<evidence type="ECO:0000313" key="8">
    <source>
        <dbReference type="EMBL" id="QJQ71589.1"/>
    </source>
</evidence>
<evidence type="ECO:0000256" key="3">
    <source>
        <dbReference type="ARBA" id="ARBA00022431"/>
    </source>
</evidence>
<evidence type="ECO:0000256" key="1">
    <source>
        <dbReference type="ARBA" id="ARBA00004328"/>
    </source>
</evidence>
<comment type="similarity">
    <text evidence="2 6">Belongs to the anelloviridae capsid protein family.</text>
</comment>
<comment type="function">
    <text evidence="6">Self-assembles to form an icosahedral capsid.</text>
</comment>
<dbReference type="GO" id="GO:0039615">
    <property type="term" value="C:T=1 icosahedral viral capsid"/>
    <property type="evidence" value="ECO:0007669"/>
    <property type="project" value="UniProtKB-UniRule"/>
</dbReference>
<organism evidence="8">
    <name type="scientific">TTV-like mini virus</name>
    <dbReference type="NCBI Taxonomy" id="93678"/>
    <lineage>
        <taxon>Viruses</taxon>
        <taxon>Monodnaviria</taxon>
        <taxon>Shotokuvirae</taxon>
        <taxon>Commensaviricota</taxon>
        <taxon>Cardeaviricetes</taxon>
        <taxon>Sanitavirales</taxon>
        <taxon>Anelloviridae</taxon>
        <taxon>Betatorquevirus</taxon>
    </lineage>
</organism>
<accession>A0A6M4DUI2</accession>
<dbReference type="InterPro" id="IPR004219">
    <property type="entry name" value="TTvirus_Unk"/>
</dbReference>
<protein>
    <recommendedName>
        <fullName evidence="6">Capsid protein</fullName>
    </recommendedName>
</protein>
<keyword evidence="3 6" id="KW-1140">T=1 icosahedral capsid protein</keyword>
<keyword evidence="5 6" id="KW-0946">Virion</keyword>
<evidence type="ECO:0000256" key="4">
    <source>
        <dbReference type="ARBA" id="ARBA00022561"/>
    </source>
</evidence>